<keyword evidence="9" id="KW-0460">Magnesium</keyword>
<keyword evidence="10 13" id="KW-0119">Carbohydrate metabolism</keyword>
<evidence type="ECO:0000256" key="1">
    <source>
        <dbReference type="ARBA" id="ARBA00001273"/>
    </source>
</evidence>
<dbReference type="Pfam" id="PF00316">
    <property type="entry name" value="FBPase"/>
    <property type="match status" value="1"/>
</dbReference>
<dbReference type="InterPro" id="IPR044015">
    <property type="entry name" value="FBPase_C_dom"/>
</dbReference>
<name>A0A9W7G462_9STRA</name>
<dbReference type="PANTHER" id="PTHR11556:SF41">
    <property type="entry name" value="FRUCTOSE-1,6-BISPHOSPHATASE, CYTOSOLIC"/>
    <property type="match status" value="1"/>
</dbReference>
<dbReference type="EMBL" id="BRYA01000049">
    <property type="protein sequence ID" value="GMI35021.1"/>
    <property type="molecule type" value="Genomic_DNA"/>
</dbReference>
<dbReference type="GO" id="GO:0030388">
    <property type="term" value="P:fructose 1,6-bisphosphate metabolic process"/>
    <property type="evidence" value="ECO:0007669"/>
    <property type="project" value="TreeGrafter"/>
</dbReference>
<dbReference type="InterPro" id="IPR000146">
    <property type="entry name" value="FBPase_class-1"/>
</dbReference>
<evidence type="ECO:0000256" key="7">
    <source>
        <dbReference type="ARBA" id="ARBA00022723"/>
    </source>
</evidence>
<dbReference type="OrthoDB" id="10256725at2759"/>
<dbReference type="GO" id="GO:0046872">
    <property type="term" value="F:metal ion binding"/>
    <property type="evidence" value="ECO:0007669"/>
    <property type="project" value="UniProtKB-KW"/>
</dbReference>
<evidence type="ECO:0000256" key="4">
    <source>
        <dbReference type="ARBA" id="ARBA00010941"/>
    </source>
</evidence>
<protein>
    <recommendedName>
        <fullName evidence="12">Fructose-1,6-bisphosphatase, cytosolic</fullName>
        <ecNumber evidence="5">3.1.3.11</ecNumber>
    </recommendedName>
</protein>
<keyword evidence="6" id="KW-0963">Cytoplasm</keyword>
<reference evidence="17" key="1">
    <citation type="journal article" date="2023" name="Commun. Biol.">
        <title>Genome analysis of Parmales, the sister group of diatoms, reveals the evolutionary specialization of diatoms from phago-mixotrophs to photoautotrophs.</title>
        <authorList>
            <person name="Ban H."/>
            <person name="Sato S."/>
            <person name="Yoshikawa S."/>
            <person name="Yamada K."/>
            <person name="Nakamura Y."/>
            <person name="Ichinomiya M."/>
            <person name="Sato N."/>
            <person name="Blanc-Mathieu R."/>
            <person name="Endo H."/>
            <person name="Kuwata A."/>
            <person name="Ogata H."/>
        </authorList>
    </citation>
    <scope>NUCLEOTIDE SEQUENCE [LARGE SCALE GENOMIC DNA]</scope>
</reference>
<sequence length="339" mass="36607">MSGVDVNAPTLGSFVMRNTKDPELVILMNAIALSCKQIATAVKRAGIAKLYGLAGEQNSTGDDQKMLDVMSNEIMINALRNSGVCSVLVSEEDEDPIIVPEADNGKYCVAFDPLDGSSNIDCNVSVGTIFGVYEKEPGSKGTTADILRAGDDMICAGYCVYSSAVELVFSFKGGAAYCFCLDPNIGEFVSTRLMKLPDGGGKTIYSCNEGNSKHWDQPIKDTIEYFKTTPKPYTARYVGSMVADVHRTLLYGGIFIYPADKKSPKGKLRILYEGFPMAMLIEQSGGIASTGLFKGKVGRVMDVIPEDIHDRCPIIMGGARDVKIVYDMYKKAGVDVPSI</sequence>
<feature type="domain" description="Fructose-1-6-bisphosphatase class 1 C-terminal" evidence="15">
    <location>
        <begin position="202"/>
        <end position="329"/>
    </location>
</feature>
<dbReference type="InterPro" id="IPR033391">
    <property type="entry name" value="FBPase_N"/>
</dbReference>
<evidence type="ECO:0000259" key="15">
    <source>
        <dbReference type="Pfam" id="PF18913"/>
    </source>
</evidence>
<dbReference type="GO" id="GO:0042132">
    <property type="term" value="F:fructose 1,6-bisphosphate 1-phosphatase activity"/>
    <property type="evidence" value="ECO:0007669"/>
    <property type="project" value="UniProtKB-EC"/>
</dbReference>
<comment type="cofactor">
    <cofactor evidence="2">
        <name>Mg(2+)</name>
        <dbReference type="ChEBI" id="CHEBI:18420"/>
    </cofactor>
</comment>
<comment type="similarity">
    <text evidence="4 13">Belongs to the FBPase class 1 family.</text>
</comment>
<dbReference type="InterPro" id="IPR020548">
    <property type="entry name" value="Fructose_bisphosphatase_AS"/>
</dbReference>
<dbReference type="Proteomes" id="UP001165065">
    <property type="component" value="Unassembled WGS sequence"/>
</dbReference>
<dbReference type="Pfam" id="PF18913">
    <property type="entry name" value="FBPase_C"/>
    <property type="match status" value="1"/>
</dbReference>
<dbReference type="Gene3D" id="3.30.540.10">
    <property type="entry name" value="Fructose-1,6-Bisphosphatase, subunit A, domain 1"/>
    <property type="match status" value="1"/>
</dbReference>
<evidence type="ECO:0000313" key="16">
    <source>
        <dbReference type="EMBL" id="GMI35021.1"/>
    </source>
</evidence>
<feature type="domain" description="Fructose-1-6-bisphosphatase class I N-terminal" evidence="14">
    <location>
        <begin position="21"/>
        <end position="191"/>
    </location>
</feature>
<dbReference type="GO" id="GO:0006000">
    <property type="term" value="P:fructose metabolic process"/>
    <property type="evidence" value="ECO:0007669"/>
    <property type="project" value="TreeGrafter"/>
</dbReference>
<evidence type="ECO:0000256" key="11">
    <source>
        <dbReference type="ARBA" id="ARBA00024331"/>
    </source>
</evidence>
<keyword evidence="8 13" id="KW-0378">Hydrolase</keyword>
<dbReference type="GO" id="GO:0005986">
    <property type="term" value="P:sucrose biosynthetic process"/>
    <property type="evidence" value="ECO:0007669"/>
    <property type="project" value="TreeGrafter"/>
</dbReference>
<evidence type="ECO:0000259" key="14">
    <source>
        <dbReference type="Pfam" id="PF00316"/>
    </source>
</evidence>
<dbReference type="PRINTS" id="PR00115">
    <property type="entry name" value="F16BPHPHTASE"/>
</dbReference>
<evidence type="ECO:0000256" key="3">
    <source>
        <dbReference type="ARBA" id="ARBA00004496"/>
    </source>
</evidence>
<comment type="pathway">
    <text evidence="11">Carbohydrate biosynthesis.</text>
</comment>
<dbReference type="PIRSF" id="PIRSF500210">
    <property type="entry name" value="FBPtase"/>
    <property type="match status" value="1"/>
</dbReference>
<comment type="catalytic activity">
    <reaction evidence="1">
        <text>beta-D-fructose 1,6-bisphosphate + H2O = beta-D-fructose 6-phosphate + phosphate</text>
        <dbReference type="Rhea" id="RHEA:11064"/>
        <dbReference type="ChEBI" id="CHEBI:15377"/>
        <dbReference type="ChEBI" id="CHEBI:32966"/>
        <dbReference type="ChEBI" id="CHEBI:43474"/>
        <dbReference type="ChEBI" id="CHEBI:57634"/>
        <dbReference type="EC" id="3.1.3.11"/>
    </reaction>
</comment>
<dbReference type="EC" id="3.1.3.11" evidence="5"/>
<keyword evidence="7" id="KW-0479">Metal-binding</keyword>
<dbReference type="Gene3D" id="3.40.190.80">
    <property type="match status" value="1"/>
</dbReference>
<dbReference type="InterPro" id="IPR028343">
    <property type="entry name" value="FBPtase"/>
</dbReference>
<gene>
    <name evidence="16" type="ORF">TrCOL_g5063</name>
</gene>
<evidence type="ECO:0000256" key="2">
    <source>
        <dbReference type="ARBA" id="ARBA00001946"/>
    </source>
</evidence>
<dbReference type="FunFam" id="3.40.190.80:FF:000001">
    <property type="entry name" value="Fructose-1,6-bisphosphatase class 1"/>
    <property type="match status" value="1"/>
</dbReference>
<dbReference type="HAMAP" id="MF_01855">
    <property type="entry name" value="FBPase_class1"/>
    <property type="match status" value="1"/>
</dbReference>
<organism evidence="16 17">
    <name type="scientific">Triparma columacea</name>
    <dbReference type="NCBI Taxonomy" id="722753"/>
    <lineage>
        <taxon>Eukaryota</taxon>
        <taxon>Sar</taxon>
        <taxon>Stramenopiles</taxon>
        <taxon>Ochrophyta</taxon>
        <taxon>Bolidophyceae</taxon>
        <taxon>Parmales</taxon>
        <taxon>Triparmaceae</taxon>
        <taxon>Triparma</taxon>
    </lineage>
</organism>
<dbReference type="SUPFAM" id="SSF56655">
    <property type="entry name" value="Carbohydrate phosphatase"/>
    <property type="match status" value="1"/>
</dbReference>
<evidence type="ECO:0000256" key="5">
    <source>
        <dbReference type="ARBA" id="ARBA00013093"/>
    </source>
</evidence>
<comment type="subcellular location">
    <subcellularLocation>
        <location evidence="3">Cytoplasm</location>
    </subcellularLocation>
</comment>
<keyword evidence="17" id="KW-1185">Reference proteome</keyword>
<evidence type="ECO:0000256" key="6">
    <source>
        <dbReference type="ARBA" id="ARBA00022490"/>
    </source>
</evidence>
<dbReference type="PIRSF" id="PIRSF000904">
    <property type="entry name" value="FBPtase_SBPase"/>
    <property type="match status" value="1"/>
</dbReference>
<dbReference type="GO" id="GO:0006002">
    <property type="term" value="P:fructose 6-phosphate metabolic process"/>
    <property type="evidence" value="ECO:0007669"/>
    <property type="project" value="TreeGrafter"/>
</dbReference>
<dbReference type="FunFam" id="3.30.540.10:FF:000002">
    <property type="entry name" value="Fructose-1,6-bisphosphatase class 1"/>
    <property type="match status" value="1"/>
</dbReference>
<dbReference type="PROSITE" id="PS00124">
    <property type="entry name" value="FBPASE"/>
    <property type="match status" value="1"/>
</dbReference>
<evidence type="ECO:0000256" key="8">
    <source>
        <dbReference type="ARBA" id="ARBA00022801"/>
    </source>
</evidence>
<comment type="caution">
    <text evidence="16">The sequence shown here is derived from an EMBL/GenBank/DDBJ whole genome shotgun (WGS) entry which is preliminary data.</text>
</comment>
<accession>A0A9W7G462</accession>
<dbReference type="AlphaFoldDB" id="A0A9W7G462"/>
<evidence type="ECO:0000256" key="13">
    <source>
        <dbReference type="RuleBase" id="RU000508"/>
    </source>
</evidence>
<evidence type="ECO:0000313" key="17">
    <source>
        <dbReference type="Proteomes" id="UP001165065"/>
    </source>
</evidence>
<proteinExistence type="inferred from homology"/>
<evidence type="ECO:0000256" key="9">
    <source>
        <dbReference type="ARBA" id="ARBA00022842"/>
    </source>
</evidence>
<dbReference type="GO" id="GO:0005829">
    <property type="term" value="C:cytosol"/>
    <property type="evidence" value="ECO:0007669"/>
    <property type="project" value="TreeGrafter"/>
</dbReference>
<dbReference type="GO" id="GO:0006094">
    <property type="term" value="P:gluconeogenesis"/>
    <property type="evidence" value="ECO:0007669"/>
    <property type="project" value="TreeGrafter"/>
</dbReference>
<evidence type="ECO:0000256" key="10">
    <source>
        <dbReference type="ARBA" id="ARBA00023277"/>
    </source>
</evidence>
<dbReference type="PANTHER" id="PTHR11556">
    <property type="entry name" value="FRUCTOSE-1,6-BISPHOSPHATASE-RELATED"/>
    <property type="match status" value="1"/>
</dbReference>
<evidence type="ECO:0000256" key="12">
    <source>
        <dbReference type="ARBA" id="ARBA00040159"/>
    </source>
</evidence>
<dbReference type="CDD" id="cd00354">
    <property type="entry name" value="FBPase"/>
    <property type="match status" value="1"/>
</dbReference>